<sequence length="300" mass="31077">MAPDTRGPAVTLVALLASAGGLDAVSTVLRDLPAEFPAAIIVQQHLGNPASALPAILGRQTAHRVGWAQEHQAVTPGVVLVCPPGKYLEVTPDGHCHLGTLDRARERRFDIFLRSMADAYGPRGVGVVLSGSGRDGAAGTAAMKRAGAIMIAESPDTAQYRSMPVAAARAGADLVLPIHEIGDTLAGIVRGARPPAPRATGATAGTGGPAKPAVSEPPDAAPRDGLPDPLPDHAMSSAAQRAEIARLRAGELRRRREELASGFGATAQTVAAARLRARESRRRAQLAYQASMEAAARWGH</sequence>
<dbReference type="CDD" id="cd16433">
    <property type="entry name" value="CheB"/>
    <property type="match status" value="1"/>
</dbReference>
<evidence type="ECO:0000256" key="4">
    <source>
        <dbReference type="PROSITE-ProRule" id="PRU00050"/>
    </source>
</evidence>
<reference evidence="7 8" key="1">
    <citation type="submission" date="2016-01" db="EMBL/GenBank/DDBJ databases">
        <title>The new phylogeny of the genus Mycobacterium.</title>
        <authorList>
            <person name="Tarcisio F."/>
            <person name="Conor M."/>
            <person name="Antonella G."/>
            <person name="Elisabetta G."/>
            <person name="Giulia F.S."/>
            <person name="Sara T."/>
            <person name="Anna F."/>
            <person name="Clotilde B."/>
            <person name="Roberto B."/>
            <person name="Veronica D.S."/>
            <person name="Fabio R."/>
            <person name="Monica P."/>
            <person name="Olivier J."/>
            <person name="Enrico T."/>
            <person name="Nicola S."/>
        </authorList>
    </citation>
    <scope>NUCLEOTIDE SEQUENCE [LARGE SCALE GENOMIC DNA]</scope>
    <source>
        <strain evidence="7 8">DSM 44616</strain>
    </source>
</reference>
<evidence type="ECO:0000256" key="1">
    <source>
        <dbReference type="ARBA" id="ARBA00022801"/>
    </source>
</evidence>
<organism evidence="7 8">
    <name type="scientific">Mycobacterium saskatchewanense</name>
    <dbReference type="NCBI Taxonomy" id="220927"/>
    <lineage>
        <taxon>Bacteria</taxon>
        <taxon>Bacillati</taxon>
        <taxon>Actinomycetota</taxon>
        <taxon>Actinomycetes</taxon>
        <taxon>Mycobacteriales</taxon>
        <taxon>Mycobacteriaceae</taxon>
        <taxon>Mycobacterium</taxon>
        <taxon>Mycobacterium simiae complex</taxon>
    </lineage>
</organism>
<keyword evidence="1" id="KW-0378">Hydrolase</keyword>
<comment type="caution">
    <text evidence="4">Lacks conserved residue(s) required for the propagation of feature annotation.</text>
</comment>
<dbReference type="InterPro" id="IPR035909">
    <property type="entry name" value="CheB_C"/>
</dbReference>
<dbReference type="EC" id="3.1.1.61" evidence="2"/>
<dbReference type="RefSeq" id="WP_085254719.1">
    <property type="nucleotide sequence ID" value="NZ_AP022573.1"/>
</dbReference>
<comment type="caution">
    <text evidence="7">The sequence shown here is derived from an EMBL/GenBank/DDBJ whole genome shotgun (WGS) entry which is preliminary data.</text>
</comment>
<dbReference type="PROSITE" id="PS50122">
    <property type="entry name" value="CHEB"/>
    <property type="match status" value="1"/>
</dbReference>
<dbReference type="GO" id="GO:0006935">
    <property type="term" value="P:chemotaxis"/>
    <property type="evidence" value="ECO:0007669"/>
    <property type="project" value="InterPro"/>
</dbReference>
<feature type="domain" description="CheB-type methylesterase" evidence="6">
    <location>
        <begin position="6"/>
        <end position="172"/>
    </location>
</feature>
<accession>A0AAJ3NRS5</accession>
<proteinExistence type="predicted"/>
<dbReference type="GO" id="GO:0000156">
    <property type="term" value="F:phosphorelay response regulator activity"/>
    <property type="evidence" value="ECO:0007669"/>
    <property type="project" value="InterPro"/>
</dbReference>
<dbReference type="SUPFAM" id="SSF52738">
    <property type="entry name" value="Methylesterase CheB, C-terminal domain"/>
    <property type="match status" value="1"/>
</dbReference>
<dbReference type="EMBL" id="LQPR01000019">
    <property type="protein sequence ID" value="ORW73270.1"/>
    <property type="molecule type" value="Genomic_DNA"/>
</dbReference>
<evidence type="ECO:0000259" key="6">
    <source>
        <dbReference type="PROSITE" id="PS50122"/>
    </source>
</evidence>
<protein>
    <recommendedName>
        <fullName evidence="2">protein-glutamate methylesterase</fullName>
        <ecNumber evidence="2">3.1.1.61</ecNumber>
    </recommendedName>
</protein>
<feature type="region of interest" description="Disordered" evidence="5">
    <location>
        <begin position="192"/>
        <end position="234"/>
    </location>
</feature>
<name>A0AAJ3NRS5_9MYCO</name>
<evidence type="ECO:0000313" key="8">
    <source>
        <dbReference type="Proteomes" id="UP000193387"/>
    </source>
</evidence>
<dbReference type="Proteomes" id="UP000193387">
    <property type="component" value="Unassembled WGS sequence"/>
</dbReference>
<evidence type="ECO:0000256" key="3">
    <source>
        <dbReference type="ARBA" id="ARBA00048267"/>
    </source>
</evidence>
<dbReference type="GO" id="GO:0008984">
    <property type="term" value="F:protein-glutamate methylesterase activity"/>
    <property type="evidence" value="ECO:0007669"/>
    <property type="project" value="UniProtKB-EC"/>
</dbReference>
<dbReference type="GO" id="GO:0005737">
    <property type="term" value="C:cytoplasm"/>
    <property type="evidence" value="ECO:0007669"/>
    <property type="project" value="InterPro"/>
</dbReference>
<comment type="catalytic activity">
    <reaction evidence="3">
        <text>[protein]-L-glutamate 5-O-methyl ester + H2O = L-glutamyl-[protein] + methanol + H(+)</text>
        <dbReference type="Rhea" id="RHEA:23236"/>
        <dbReference type="Rhea" id="RHEA-COMP:10208"/>
        <dbReference type="Rhea" id="RHEA-COMP:10311"/>
        <dbReference type="ChEBI" id="CHEBI:15377"/>
        <dbReference type="ChEBI" id="CHEBI:15378"/>
        <dbReference type="ChEBI" id="CHEBI:17790"/>
        <dbReference type="ChEBI" id="CHEBI:29973"/>
        <dbReference type="ChEBI" id="CHEBI:82795"/>
        <dbReference type="EC" id="3.1.1.61"/>
    </reaction>
</comment>
<evidence type="ECO:0000256" key="2">
    <source>
        <dbReference type="ARBA" id="ARBA00039140"/>
    </source>
</evidence>
<dbReference type="Pfam" id="PF01339">
    <property type="entry name" value="CheB_methylest"/>
    <property type="match status" value="1"/>
</dbReference>
<dbReference type="PANTHER" id="PTHR42872">
    <property type="entry name" value="PROTEIN-GLUTAMATE METHYLESTERASE/PROTEIN-GLUTAMINE GLUTAMINASE"/>
    <property type="match status" value="1"/>
</dbReference>
<feature type="compositionally biased region" description="Low complexity" evidence="5">
    <location>
        <begin position="192"/>
        <end position="213"/>
    </location>
</feature>
<evidence type="ECO:0000313" key="7">
    <source>
        <dbReference type="EMBL" id="ORW73270.1"/>
    </source>
</evidence>
<gene>
    <name evidence="7" type="ORF">AWC23_07470</name>
</gene>
<keyword evidence="8" id="KW-1185">Reference proteome</keyword>
<evidence type="ECO:0000256" key="5">
    <source>
        <dbReference type="SAM" id="MobiDB-lite"/>
    </source>
</evidence>
<dbReference type="InterPro" id="IPR000673">
    <property type="entry name" value="Sig_transdc_resp-reg_Me-estase"/>
</dbReference>
<dbReference type="Gene3D" id="3.40.50.180">
    <property type="entry name" value="Methylesterase CheB, C-terminal domain"/>
    <property type="match status" value="1"/>
</dbReference>
<dbReference type="PANTHER" id="PTHR42872:SF6">
    <property type="entry name" value="PROTEIN-GLUTAMATE METHYLESTERASE_PROTEIN-GLUTAMINE GLUTAMINASE"/>
    <property type="match status" value="1"/>
</dbReference>
<dbReference type="AlphaFoldDB" id="A0AAJ3NRS5"/>